<evidence type="ECO:0000313" key="2">
    <source>
        <dbReference type="Proteomes" id="UP000193642"/>
    </source>
</evidence>
<reference evidence="1 2" key="1">
    <citation type="submission" date="2016-07" db="EMBL/GenBank/DDBJ databases">
        <title>Pervasive Adenine N6-methylation of Active Genes in Fungi.</title>
        <authorList>
            <consortium name="DOE Joint Genome Institute"/>
            <person name="Mondo S.J."/>
            <person name="Dannebaum R.O."/>
            <person name="Kuo R.C."/>
            <person name="Labutti K."/>
            <person name="Haridas S."/>
            <person name="Kuo A."/>
            <person name="Salamov A."/>
            <person name="Ahrendt S.R."/>
            <person name="Lipzen A."/>
            <person name="Sullivan W."/>
            <person name="Andreopoulos W.B."/>
            <person name="Clum A."/>
            <person name="Lindquist E."/>
            <person name="Daum C."/>
            <person name="Ramamoorthy G.K."/>
            <person name="Gryganskyi A."/>
            <person name="Culley D."/>
            <person name="Magnuson J.K."/>
            <person name="James T.Y."/>
            <person name="O'Malley M.A."/>
            <person name="Stajich J.E."/>
            <person name="Spatafora J.W."/>
            <person name="Visel A."/>
            <person name="Grigoriev I.V."/>
        </authorList>
    </citation>
    <scope>NUCLEOTIDE SEQUENCE [LARGE SCALE GENOMIC DNA]</scope>
    <source>
        <strain evidence="1 2">JEL800</strain>
    </source>
</reference>
<dbReference type="EMBL" id="MCGO01000022">
    <property type="protein sequence ID" value="ORY44475.1"/>
    <property type="molecule type" value="Genomic_DNA"/>
</dbReference>
<organism evidence="1 2">
    <name type="scientific">Rhizoclosmatium globosum</name>
    <dbReference type="NCBI Taxonomy" id="329046"/>
    <lineage>
        <taxon>Eukaryota</taxon>
        <taxon>Fungi</taxon>
        <taxon>Fungi incertae sedis</taxon>
        <taxon>Chytridiomycota</taxon>
        <taxon>Chytridiomycota incertae sedis</taxon>
        <taxon>Chytridiomycetes</taxon>
        <taxon>Chytridiales</taxon>
        <taxon>Chytriomycetaceae</taxon>
        <taxon>Rhizoclosmatium</taxon>
    </lineage>
</organism>
<protein>
    <submittedName>
        <fullName evidence="1">Uncharacterized protein</fullName>
    </submittedName>
</protein>
<comment type="caution">
    <text evidence="1">The sequence shown here is derived from an EMBL/GenBank/DDBJ whole genome shotgun (WGS) entry which is preliminary data.</text>
</comment>
<gene>
    <name evidence="1" type="ORF">BCR33DRAFT_223198</name>
</gene>
<dbReference type="InterPro" id="IPR016024">
    <property type="entry name" value="ARM-type_fold"/>
</dbReference>
<dbReference type="AlphaFoldDB" id="A0A1Y2CDU3"/>
<dbReference type="Proteomes" id="UP000193642">
    <property type="component" value="Unassembled WGS sequence"/>
</dbReference>
<keyword evidence="2" id="KW-1185">Reference proteome</keyword>
<proteinExistence type="predicted"/>
<sequence>MDNIGRCLDNLTRFDIKAFEKTQLVGQLQQLAEQLVFSAQSPTSNSSSTSSSRAIQISSQDSDYSDAWTTKRMATGLARFVDAERTSANSKAAKRVKDIATAEAKVSHAAAIVVLIWDKLDKAGQLDEGAGDVLFDHAVHSVISQNGAIYKPLVAYLKIIRKYLEMNHYRDSIPRTKWKALMEFSHIHLFPTADSDPTTLTSSDRKELAETLFYLSITHQKSMLPQSLPLLREIIGFLQTKPQEIGAHPALLTLACHLLLENFVNWRDFAELSDIIDSLVVSILPIWDKIQGREAYYRPVRGSIILINRLYLFLARLKRIESHSDVIKSTSIVISPSADTVSLMYQIALRGFRSKKVGSVTQLSNPSLLLTALHSSYSQLCPYLSLDHATNYAFSDAEDMNDTSVSTYTFLELFAEILYHTLFPNEGIEMPIEVESPGDTMDELDVSQEASRKRRIVRSLSQSLTRSSPVTTVLEDLVTLLQSSNTNQRNLALQSLAIFVSCLTLHHTNTVTMTLFATQLLQPLTSLLSSDVQNPWVYILLSILPKVESDFWPRVLELCTRKHEASPCEPSFALLKSLGAPIPAQFTVTPSLLRSLNEFCGKPEKERRNMVASILALPTPMIPFDLTLASIYTLLGDAPLDPKPSSKLNYTPRTDIILQEFRFGCLKSSITLLMLEKYEIMIPPTLCSSPTTTLDVSWVLNQLEKLLDIEMDSEKTTWVLCMYFKLGGQRSTVIIDALRRVCIHDKKQHISEGTLRLLVEVLDSLVTVETETDLLEDLSKLVFGGNVHVHTEINDSNSVGSVMSNGVSGSLVYYGGCNSSSSNAGRGQWLVKLLRARIARILTGEKVVEIVKEELGHGFLGFGGASINCSRDLLQKILDTVEDCLIRKKNHWIWMEVLDLLQSLVQSILSVKDPKQIGFFTKTVGFFAKEMQKGQLIWQLYVKFAALLQEIILHDPQHNFLVSSSTTDFFTTPKVSECFRSLTYVALEYIHSFKYEAQSQYSLNRFYNEIPSSETNSLQRYLPMQLIFRMKFRLLLYSWYSPSTMRLKIESFCIFV</sequence>
<accession>A0A1Y2CDU3</accession>
<name>A0A1Y2CDU3_9FUNG</name>
<dbReference type="SUPFAM" id="SSF48371">
    <property type="entry name" value="ARM repeat"/>
    <property type="match status" value="1"/>
</dbReference>
<evidence type="ECO:0000313" key="1">
    <source>
        <dbReference type="EMBL" id="ORY44475.1"/>
    </source>
</evidence>